<evidence type="ECO:0000313" key="2">
    <source>
        <dbReference type="EMBL" id="GFD04754.1"/>
    </source>
</evidence>
<dbReference type="AlphaFoldDB" id="A0A699T7E0"/>
<feature type="non-terminal residue" evidence="2">
    <location>
        <position position="1"/>
    </location>
</feature>
<comment type="caution">
    <text evidence="2">The sequence shown here is derived from an EMBL/GenBank/DDBJ whole genome shotgun (WGS) entry which is preliminary data.</text>
</comment>
<evidence type="ECO:0000256" key="1">
    <source>
        <dbReference type="SAM" id="Phobius"/>
    </source>
</evidence>
<name>A0A699T7E0_TANCI</name>
<dbReference type="EMBL" id="BKCJ011213847">
    <property type="protein sequence ID" value="GFD04754.1"/>
    <property type="molecule type" value="Genomic_DNA"/>
</dbReference>
<organism evidence="2">
    <name type="scientific">Tanacetum cinerariifolium</name>
    <name type="common">Dalmatian daisy</name>
    <name type="synonym">Chrysanthemum cinerariifolium</name>
    <dbReference type="NCBI Taxonomy" id="118510"/>
    <lineage>
        <taxon>Eukaryota</taxon>
        <taxon>Viridiplantae</taxon>
        <taxon>Streptophyta</taxon>
        <taxon>Embryophyta</taxon>
        <taxon>Tracheophyta</taxon>
        <taxon>Spermatophyta</taxon>
        <taxon>Magnoliopsida</taxon>
        <taxon>eudicotyledons</taxon>
        <taxon>Gunneridae</taxon>
        <taxon>Pentapetalae</taxon>
        <taxon>asterids</taxon>
        <taxon>campanulids</taxon>
        <taxon>Asterales</taxon>
        <taxon>Asteraceae</taxon>
        <taxon>Asteroideae</taxon>
        <taxon>Anthemideae</taxon>
        <taxon>Anthemidinae</taxon>
        <taxon>Tanacetum</taxon>
    </lineage>
</organism>
<keyword evidence="1" id="KW-0812">Transmembrane</keyword>
<accession>A0A699T7E0</accession>
<proteinExistence type="predicted"/>
<keyword evidence="1" id="KW-0472">Membrane</keyword>
<gene>
    <name evidence="2" type="ORF">Tci_876723</name>
</gene>
<protein>
    <submittedName>
        <fullName evidence="2">Zinc knuckle CX2CX4HX4C</fullName>
    </submittedName>
</protein>
<reference evidence="2" key="1">
    <citation type="journal article" date="2019" name="Sci. Rep.">
        <title>Draft genome of Tanacetum cinerariifolium, the natural source of mosquito coil.</title>
        <authorList>
            <person name="Yamashiro T."/>
            <person name="Shiraishi A."/>
            <person name="Satake H."/>
            <person name="Nakayama K."/>
        </authorList>
    </citation>
    <scope>NUCLEOTIDE SEQUENCE</scope>
</reference>
<sequence length="73" mass="8619">LQRRLTFENLMLMFLTMPIVILGYLWLRFMRSSYARILIEIDARNDLCDIMVIAVPSVEGSGYTKETIRVEYE</sequence>
<feature type="transmembrane region" description="Helical" evidence="1">
    <location>
        <begin position="6"/>
        <end position="27"/>
    </location>
</feature>
<keyword evidence="1" id="KW-1133">Transmembrane helix</keyword>